<dbReference type="Proteomes" id="UP000037660">
    <property type="component" value="Unassembled WGS sequence"/>
</dbReference>
<evidence type="ECO:0000259" key="1">
    <source>
        <dbReference type="Pfam" id="PF07238"/>
    </source>
</evidence>
<feature type="domain" description="PilZ" evidence="1">
    <location>
        <begin position="31"/>
        <end position="111"/>
    </location>
</feature>
<reference evidence="3" key="1">
    <citation type="submission" date="2015-07" db="EMBL/GenBank/DDBJ databases">
        <title>Discovery of a poly(ethylene terephthalate assimilation.</title>
        <authorList>
            <person name="Yoshida S."/>
            <person name="Hiraga K."/>
            <person name="Takehana T."/>
            <person name="Taniguchi I."/>
            <person name="Yamaji H."/>
            <person name="Maeda Y."/>
            <person name="Toyohara K."/>
            <person name="Miyamoto K."/>
            <person name="Kimura Y."/>
            <person name="Oda K."/>
        </authorList>
    </citation>
    <scope>NUCLEOTIDE SEQUENCE [LARGE SCALE GENOMIC DNA]</scope>
    <source>
        <strain evidence="3">NBRC 110686 / TISTR 2288 / 201-F6</strain>
    </source>
</reference>
<dbReference type="InterPro" id="IPR009875">
    <property type="entry name" value="PilZ_domain"/>
</dbReference>
<comment type="caution">
    <text evidence="2">The sequence shown here is derived from an EMBL/GenBank/DDBJ whole genome shotgun (WGS) entry which is preliminary data.</text>
</comment>
<dbReference type="AlphaFoldDB" id="A0A0K8NWQ5"/>
<dbReference type="Pfam" id="PF07238">
    <property type="entry name" value="PilZ"/>
    <property type="match status" value="1"/>
</dbReference>
<reference evidence="2 3" key="2">
    <citation type="journal article" date="2016" name="Science">
        <title>A bacterium that degrades and assimilates poly(ethylene terephthalate).</title>
        <authorList>
            <person name="Yoshida S."/>
            <person name="Hiraga K."/>
            <person name="Takehana T."/>
            <person name="Taniguchi I."/>
            <person name="Yamaji H."/>
            <person name="Maeda Y."/>
            <person name="Toyohara K."/>
            <person name="Miyamoto K."/>
            <person name="Kimura Y."/>
            <person name="Oda K."/>
        </authorList>
    </citation>
    <scope>NUCLEOTIDE SEQUENCE [LARGE SCALE GENOMIC DNA]</scope>
    <source>
        <strain evidence="3">NBRC 110686 / TISTR 2288 / 201-F6</strain>
    </source>
</reference>
<name>A0A0K8NWQ5_PISS1</name>
<dbReference type="OrthoDB" id="5296245at2"/>
<protein>
    <submittedName>
        <fullName evidence="2">Type IV pilus biogenesis protein PilZ</fullName>
    </submittedName>
</protein>
<keyword evidence="3" id="KW-1185">Reference proteome</keyword>
<dbReference type="Gene3D" id="2.40.10.220">
    <property type="entry name" value="predicted glycosyltransferase like domains"/>
    <property type="match status" value="1"/>
</dbReference>
<evidence type="ECO:0000313" key="3">
    <source>
        <dbReference type="Proteomes" id="UP000037660"/>
    </source>
</evidence>
<dbReference type="RefSeq" id="WP_082367987.1">
    <property type="nucleotide sequence ID" value="NZ_BBYR01000009.1"/>
</dbReference>
<dbReference type="STRING" id="1547922.ISF6_5417"/>
<gene>
    <name evidence="2" type="ORF">ISF6_5417</name>
</gene>
<dbReference type="EMBL" id="BBYR01000009">
    <property type="protein sequence ID" value="GAP34709.1"/>
    <property type="molecule type" value="Genomic_DNA"/>
</dbReference>
<organism evidence="2 3">
    <name type="scientific">Piscinibacter sakaiensis</name>
    <name type="common">Ideonella sakaiensis</name>
    <dbReference type="NCBI Taxonomy" id="1547922"/>
    <lineage>
        <taxon>Bacteria</taxon>
        <taxon>Pseudomonadati</taxon>
        <taxon>Pseudomonadota</taxon>
        <taxon>Betaproteobacteria</taxon>
        <taxon>Burkholderiales</taxon>
        <taxon>Sphaerotilaceae</taxon>
        <taxon>Piscinibacter</taxon>
    </lineage>
</organism>
<evidence type="ECO:0000313" key="2">
    <source>
        <dbReference type="EMBL" id="GAP34709.1"/>
    </source>
</evidence>
<dbReference type="GO" id="GO:0035438">
    <property type="term" value="F:cyclic-di-GMP binding"/>
    <property type="evidence" value="ECO:0007669"/>
    <property type="project" value="InterPro"/>
</dbReference>
<accession>A0A0K8NWQ5</accession>
<proteinExistence type="predicted"/>
<sequence length="137" mass="14583">MNDFGARTIPGALNGLPNLPTGVAAARPSVIQLVFREKGALYAAYVPLMSDGGLFVPTTRDYRLGDDIYLLLTLPGDPQRYPVAGKVGWITPANASGGRTQGVGVRFPSDEKTRALKLKIEEILGTSIASNKPTQTI</sequence>